<dbReference type="GO" id="GO:0044209">
    <property type="term" value="P:AMP salvage"/>
    <property type="evidence" value="ECO:0007669"/>
    <property type="project" value="TreeGrafter"/>
</dbReference>
<comment type="similarity">
    <text evidence="5">Belongs to the purine/pyrimidine phosphoribosyltransferase family.</text>
</comment>
<dbReference type="AlphaFoldDB" id="A0AAW0U1Y5"/>
<comment type="pathway">
    <text evidence="4">Purine metabolism; AMP biosynthesis via salvage pathway; AMP from adenine: step 1/1.</text>
</comment>
<dbReference type="NCBIfam" id="NF002634">
    <property type="entry name" value="PRK02304.1-3"/>
    <property type="match status" value="1"/>
</dbReference>
<dbReference type="InterPro" id="IPR005764">
    <property type="entry name" value="Ade_phspho_trans"/>
</dbReference>
<evidence type="ECO:0000256" key="2">
    <source>
        <dbReference type="ARBA" id="ARBA00003968"/>
    </source>
</evidence>
<evidence type="ECO:0000256" key="4">
    <source>
        <dbReference type="ARBA" id="ARBA00004659"/>
    </source>
</evidence>
<dbReference type="InterPro" id="IPR000836">
    <property type="entry name" value="PRTase_dom"/>
</dbReference>
<comment type="catalytic activity">
    <reaction evidence="1">
        <text>AMP + diphosphate = 5-phospho-alpha-D-ribose 1-diphosphate + adenine</text>
        <dbReference type="Rhea" id="RHEA:16609"/>
        <dbReference type="ChEBI" id="CHEBI:16708"/>
        <dbReference type="ChEBI" id="CHEBI:33019"/>
        <dbReference type="ChEBI" id="CHEBI:58017"/>
        <dbReference type="ChEBI" id="CHEBI:456215"/>
        <dbReference type="EC" id="2.4.2.7"/>
    </reaction>
</comment>
<dbReference type="EC" id="2.4.2.7" evidence="7"/>
<comment type="function">
    <text evidence="2">Catalyzes a salvage reaction resulting in the formation of AMP, that is energically less costly than de novo synthesis.</text>
</comment>
<keyword evidence="9" id="KW-0963">Cytoplasm</keyword>
<dbReference type="GO" id="GO:0016208">
    <property type="term" value="F:AMP binding"/>
    <property type="evidence" value="ECO:0007669"/>
    <property type="project" value="TreeGrafter"/>
</dbReference>
<evidence type="ECO:0000256" key="12">
    <source>
        <dbReference type="ARBA" id="ARBA00022726"/>
    </source>
</evidence>
<feature type="domain" description="Phosphoribosyltransferase" evidence="13">
    <location>
        <begin position="62"/>
        <end position="181"/>
    </location>
</feature>
<comment type="subcellular location">
    <subcellularLocation>
        <location evidence="3">Cytoplasm</location>
    </subcellularLocation>
</comment>
<evidence type="ECO:0000256" key="8">
    <source>
        <dbReference type="ARBA" id="ARBA00017366"/>
    </source>
</evidence>
<dbReference type="GO" id="GO:0006168">
    <property type="term" value="P:adenine salvage"/>
    <property type="evidence" value="ECO:0007669"/>
    <property type="project" value="InterPro"/>
</dbReference>
<comment type="subunit">
    <text evidence="6">Homodimer.</text>
</comment>
<evidence type="ECO:0000256" key="3">
    <source>
        <dbReference type="ARBA" id="ARBA00004496"/>
    </source>
</evidence>
<name>A0AAW0U1Y5_SCYPA</name>
<keyword evidence="12" id="KW-0660">Purine salvage</keyword>
<dbReference type="NCBIfam" id="TIGR01090">
    <property type="entry name" value="apt"/>
    <property type="match status" value="1"/>
</dbReference>
<dbReference type="Proteomes" id="UP001487740">
    <property type="component" value="Unassembled WGS sequence"/>
</dbReference>
<evidence type="ECO:0000313" key="15">
    <source>
        <dbReference type="Proteomes" id="UP001487740"/>
    </source>
</evidence>
<organism evidence="14 15">
    <name type="scientific">Scylla paramamosain</name>
    <name type="common">Mud crab</name>
    <dbReference type="NCBI Taxonomy" id="85552"/>
    <lineage>
        <taxon>Eukaryota</taxon>
        <taxon>Metazoa</taxon>
        <taxon>Ecdysozoa</taxon>
        <taxon>Arthropoda</taxon>
        <taxon>Crustacea</taxon>
        <taxon>Multicrustacea</taxon>
        <taxon>Malacostraca</taxon>
        <taxon>Eumalacostraca</taxon>
        <taxon>Eucarida</taxon>
        <taxon>Decapoda</taxon>
        <taxon>Pleocyemata</taxon>
        <taxon>Brachyura</taxon>
        <taxon>Eubrachyura</taxon>
        <taxon>Portunoidea</taxon>
        <taxon>Portunidae</taxon>
        <taxon>Portuninae</taxon>
        <taxon>Scylla</taxon>
    </lineage>
</organism>
<sequence>MTPLRCQCQAASLYSQHRSCPAHNIIMEDTRIKKIADTVSTYPDFPKPGILFRDIFPVLADPAVFNDLINVMVERVQASHPTPDVVVGLESRGFLFGTPLALALKVPFVPVRKKGKLPGEVKQVSFSLEYGTDIFEAQAGRIKAGQNVLIVDDLLATGGSMKAACELVTSMGGEVTLCLVCIELVDLKGRNKVEHPVDTILKF</sequence>
<evidence type="ECO:0000256" key="1">
    <source>
        <dbReference type="ARBA" id="ARBA00000868"/>
    </source>
</evidence>
<dbReference type="CDD" id="cd06223">
    <property type="entry name" value="PRTases_typeI"/>
    <property type="match status" value="1"/>
</dbReference>
<keyword evidence="10" id="KW-0328">Glycosyltransferase</keyword>
<dbReference type="PANTHER" id="PTHR32315:SF3">
    <property type="entry name" value="ADENINE PHOSPHORIBOSYLTRANSFERASE"/>
    <property type="match status" value="1"/>
</dbReference>
<accession>A0AAW0U1Y5</accession>
<reference evidence="14 15" key="1">
    <citation type="submission" date="2023-03" db="EMBL/GenBank/DDBJ databases">
        <title>High-quality genome of Scylla paramamosain provides insights in environmental adaptation.</title>
        <authorList>
            <person name="Zhang L."/>
        </authorList>
    </citation>
    <scope>NUCLEOTIDE SEQUENCE [LARGE SCALE GENOMIC DNA]</scope>
    <source>
        <strain evidence="14">LZ_2023a</strain>
        <tissue evidence="14">Muscle</tissue>
    </source>
</reference>
<dbReference type="EMBL" id="JARAKH010000020">
    <property type="protein sequence ID" value="KAK8393751.1"/>
    <property type="molecule type" value="Genomic_DNA"/>
</dbReference>
<dbReference type="GO" id="GO:0002055">
    <property type="term" value="F:adenine binding"/>
    <property type="evidence" value="ECO:0007669"/>
    <property type="project" value="TreeGrafter"/>
</dbReference>
<dbReference type="NCBIfam" id="NF002636">
    <property type="entry name" value="PRK02304.1-5"/>
    <property type="match status" value="1"/>
</dbReference>
<comment type="caution">
    <text evidence="14">The sequence shown here is derived from an EMBL/GenBank/DDBJ whole genome shotgun (WGS) entry which is preliminary data.</text>
</comment>
<evidence type="ECO:0000256" key="11">
    <source>
        <dbReference type="ARBA" id="ARBA00022679"/>
    </source>
</evidence>
<dbReference type="GO" id="GO:0005737">
    <property type="term" value="C:cytoplasm"/>
    <property type="evidence" value="ECO:0007669"/>
    <property type="project" value="UniProtKB-SubCell"/>
</dbReference>
<dbReference type="GO" id="GO:0006166">
    <property type="term" value="P:purine ribonucleoside salvage"/>
    <property type="evidence" value="ECO:0007669"/>
    <property type="project" value="UniProtKB-KW"/>
</dbReference>
<keyword evidence="11" id="KW-0808">Transferase</keyword>
<keyword evidence="15" id="KW-1185">Reference proteome</keyword>
<dbReference type="InterPro" id="IPR029057">
    <property type="entry name" value="PRTase-like"/>
</dbReference>
<dbReference type="PANTHER" id="PTHR32315">
    <property type="entry name" value="ADENINE PHOSPHORIBOSYLTRANSFERASE"/>
    <property type="match status" value="1"/>
</dbReference>
<dbReference type="FunFam" id="3.40.50.2020:FF:000004">
    <property type="entry name" value="Adenine phosphoribosyltransferase"/>
    <property type="match status" value="1"/>
</dbReference>
<protein>
    <recommendedName>
        <fullName evidence="8">Adenine phosphoribosyltransferase</fullName>
        <ecNumber evidence="7">2.4.2.7</ecNumber>
    </recommendedName>
</protein>
<dbReference type="InterPro" id="IPR050054">
    <property type="entry name" value="UPRTase/APRTase"/>
</dbReference>
<evidence type="ECO:0000256" key="5">
    <source>
        <dbReference type="ARBA" id="ARBA00008391"/>
    </source>
</evidence>
<evidence type="ECO:0000256" key="7">
    <source>
        <dbReference type="ARBA" id="ARBA00011893"/>
    </source>
</evidence>
<dbReference type="SUPFAM" id="SSF53271">
    <property type="entry name" value="PRTase-like"/>
    <property type="match status" value="1"/>
</dbReference>
<proteinExistence type="inferred from homology"/>
<evidence type="ECO:0000256" key="6">
    <source>
        <dbReference type="ARBA" id="ARBA00011738"/>
    </source>
</evidence>
<dbReference type="Pfam" id="PF00156">
    <property type="entry name" value="Pribosyltran"/>
    <property type="match status" value="1"/>
</dbReference>
<dbReference type="Gene3D" id="3.40.50.2020">
    <property type="match status" value="1"/>
</dbReference>
<gene>
    <name evidence="14" type="ORF">O3P69_006811</name>
</gene>
<dbReference type="HAMAP" id="MF_00004">
    <property type="entry name" value="Aden_phosphoribosyltr"/>
    <property type="match status" value="1"/>
</dbReference>
<dbReference type="GO" id="GO:0003999">
    <property type="term" value="F:adenine phosphoribosyltransferase activity"/>
    <property type="evidence" value="ECO:0007669"/>
    <property type="project" value="UniProtKB-EC"/>
</dbReference>
<evidence type="ECO:0000313" key="14">
    <source>
        <dbReference type="EMBL" id="KAK8393751.1"/>
    </source>
</evidence>
<evidence type="ECO:0000256" key="10">
    <source>
        <dbReference type="ARBA" id="ARBA00022676"/>
    </source>
</evidence>
<evidence type="ECO:0000259" key="13">
    <source>
        <dbReference type="Pfam" id="PF00156"/>
    </source>
</evidence>
<evidence type="ECO:0000256" key="9">
    <source>
        <dbReference type="ARBA" id="ARBA00022490"/>
    </source>
</evidence>